<feature type="transmembrane region" description="Helical" evidence="13">
    <location>
        <begin position="12"/>
        <end position="34"/>
    </location>
</feature>
<dbReference type="InterPro" id="IPR003661">
    <property type="entry name" value="HisK_dim/P_dom"/>
</dbReference>
<dbReference type="Pfam" id="PF00512">
    <property type="entry name" value="HisKA"/>
    <property type="match status" value="1"/>
</dbReference>
<dbReference type="Pfam" id="PF02518">
    <property type="entry name" value="HATPase_c"/>
    <property type="match status" value="1"/>
</dbReference>
<comment type="caution">
    <text evidence="15">The sequence shown here is derived from an EMBL/GenBank/DDBJ whole genome shotgun (WGS) entry which is preliminary data.</text>
</comment>
<evidence type="ECO:0000256" key="11">
    <source>
        <dbReference type="ARBA" id="ARBA00023012"/>
    </source>
</evidence>
<dbReference type="CDD" id="cd00075">
    <property type="entry name" value="HATPase"/>
    <property type="match status" value="1"/>
</dbReference>
<evidence type="ECO:0000256" key="13">
    <source>
        <dbReference type="SAM" id="Phobius"/>
    </source>
</evidence>
<evidence type="ECO:0000256" key="8">
    <source>
        <dbReference type="ARBA" id="ARBA00022777"/>
    </source>
</evidence>
<dbReference type="PRINTS" id="PR00344">
    <property type="entry name" value="BCTRLSENSOR"/>
</dbReference>
<keyword evidence="12 13" id="KW-0472">Membrane</keyword>
<dbReference type="SMART" id="SM00388">
    <property type="entry name" value="HisKA"/>
    <property type="match status" value="1"/>
</dbReference>
<dbReference type="SUPFAM" id="SSF47384">
    <property type="entry name" value="Homodimeric domain of signal transducing histidine kinase"/>
    <property type="match status" value="1"/>
</dbReference>
<comment type="catalytic activity">
    <reaction evidence="1">
        <text>ATP + protein L-histidine = ADP + protein N-phospho-L-histidine.</text>
        <dbReference type="EC" id="2.7.13.3"/>
    </reaction>
</comment>
<dbReference type="PANTHER" id="PTHR45436:SF14">
    <property type="entry name" value="SENSOR PROTEIN QSEC"/>
    <property type="match status" value="1"/>
</dbReference>
<feature type="domain" description="Histidine kinase" evidence="14">
    <location>
        <begin position="242"/>
        <end position="452"/>
    </location>
</feature>
<dbReference type="GO" id="GO:0005886">
    <property type="term" value="C:plasma membrane"/>
    <property type="evidence" value="ECO:0007669"/>
    <property type="project" value="TreeGrafter"/>
</dbReference>
<dbReference type="RefSeq" id="WP_133607708.1">
    <property type="nucleotide sequence ID" value="NZ_SNXW01000003.1"/>
</dbReference>
<evidence type="ECO:0000256" key="7">
    <source>
        <dbReference type="ARBA" id="ARBA00022741"/>
    </source>
</evidence>
<sequence>MSRQASLQGRLVRVLLLAVVLVSAVLVGLDYLAFRSGISDRVAQRSAAEALGEALADVDESVAAAIVRATELQFNRSRRAAGLPDIEDLAFELQTHEGAQVYAAAALKEQPPLTLQQARQKVLQVRGRDYWPCLHETARWRVILLEPVVEDSLLLRWLSGGLLPSVLVAIPLLGLPLWWAVRTGLAPLRRLVTALAQRDAATLTPLQLDLRYAELQPIVGAIDGLLARARQHLDHERTLTHNTAHELRTPLAVVAAHAHALATTSDGAAAEVAREGIARGVQRTSHLVEQLLTLAGLESPGAPRATEPIDLVALCRQHLIDLTPMADARGIEMALLSPEQCQATVLVPAIHSIIDNLLRNALNHCPPGAQVELRLTRQDGELRIEVQDNGPGMPSEVRARAFERFFRGQGAGPGSGLGLTIVNEAARLLGARVSLADRDEGTGLRVTVVWRDGCNQPEPITLPSLRC</sequence>
<dbReference type="InterPro" id="IPR003594">
    <property type="entry name" value="HATPase_dom"/>
</dbReference>
<dbReference type="Gene3D" id="1.10.287.130">
    <property type="match status" value="1"/>
</dbReference>
<name>A0A4R6REE9_9BURK</name>
<evidence type="ECO:0000256" key="1">
    <source>
        <dbReference type="ARBA" id="ARBA00000085"/>
    </source>
</evidence>
<gene>
    <name evidence="15" type="ORF">EV672_103159</name>
</gene>
<dbReference type="GO" id="GO:0000155">
    <property type="term" value="F:phosphorelay sensor kinase activity"/>
    <property type="evidence" value="ECO:0007669"/>
    <property type="project" value="InterPro"/>
</dbReference>
<evidence type="ECO:0000313" key="16">
    <source>
        <dbReference type="Proteomes" id="UP000294593"/>
    </source>
</evidence>
<evidence type="ECO:0000256" key="9">
    <source>
        <dbReference type="ARBA" id="ARBA00022840"/>
    </source>
</evidence>
<evidence type="ECO:0000259" key="14">
    <source>
        <dbReference type="PROSITE" id="PS50109"/>
    </source>
</evidence>
<dbReference type="InterPro" id="IPR036097">
    <property type="entry name" value="HisK_dim/P_sf"/>
</dbReference>
<keyword evidence="9" id="KW-0067">ATP-binding</keyword>
<evidence type="ECO:0000256" key="12">
    <source>
        <dbReference type="ARBA" id="ARBA00023136"/>
    </source>
</evidence>
<organism evidence="15 16">
    <name type="scientific">Aquabacterium commune</name>
    <dbReference type="NCBI Taxonomy" id="70586"/>
    <lineage>
        <taxon>Bacteria</taxon>
        <taxon>Pseudomonadati</taxon>
        <taxon>Pseudomonadota</taxon>
        <taxon>Betaproteobacteria</taxon>
        <taxon>Burkholderiales</taxon>
        <taxon>Aquabacterium</taxon>
    </lineage>
</organism>
<keyword evidence="16" id="KW-1185">Reference proteome</keyword>
<dbReference type="PROSITE" id="PS50109">
    <property type="entry name" value="HIS_KIN"/>
    <property type="match status" value="1"/>
</dbReference>
<dbReference type="AlphaFoldDB" id="A0A4R6REE9"/>
<dbReference type="SUPFAM" id="SSF55874">
    <property type="entry name" value="ATPase domain of HSP90 chaperone/DNA topoisomerase II/histidine kinase"/>
    <property type="match status" value="1"/>
</dbReference>
<keyword evidence="10 13" id="KW-1133">Transmembrane helix</keyword>
<keyword evidence="4" id="KW-0597">Phosphoprotein</keyword>
<dbReference type="Gene3D" id="3.30.565.10">
    <property type="entry name" value="Histidine kinase-like ATPase, C-terminal domain"/>
    <property type="match status" value="1"/>
</dbReference>
<dbReference type="SMART" id="SM00387">
    <property type="entry name" value="HATPase_c"/>
    <property type="match status" value="1"/>
</dbReference>
<reference evidence="15 16" key="1">
    <citation type="submission" date="2019-03" db="EMBL/GenBank/DDBJ databases">
        <title>Genomic Encyclopedia of Type Strains, Phase IV (KMG-IV): sequencing the most valuable type-strain genomes for metagenomic binning, comparative biology and taxonomic classification.</title>
        <authorList>
            <person name="Goeker M."/>
        </authorList>
    </citation>
    <scope>NUCLEOTIDE SEQUENCE [LARGE SCALE GENOMIC DNA]</scope>
    <source>
        <strain evidence="15 16">DSM 11901</strain>
    </source>
</reference>
<dbReference type="OrthoDB" id="8554694at2"/>
<dbReference type="EC" id="2.7.13.3" evidence="3"/>
<dbReference type="Proteomes" id="UP000294593">
    <property type="component" value="Unassembled WGS sequence"/>
</dbReference>
<accession>A0A4R6REE9</accession>
<evidence type="ECO:0000256" key="3">
    <source>
        <dbReference type="ARBA" id="ARBA00012438"/>
    </source>
</evidence>
<evidence type="ECO:0000256" key="10">
    <source>
        <dbReference type="ARBA" id="ARBA00022989"/>
    </source>
</evidence>
<dbReference type="InterPro" id="IPR036890">
    <property type="entry name" value="HATPase_C_sf"/>
</dbReference>
<keyword evidence="7" id="KW-0547">Nucleotide-binding</keyword>
<keyword evidence="11" id="KW-0902">Two-component regulatory system</keyword>
<evidence type="ECO:0000256" key="4">
    <source>
        <dbReference type="ARBA" id="ARBA00022553"/>
    </source>
</evidence>
<dbReference type="GO" id="GO:0005524">
    <property type="term" value="F:ATP binding"/>
    <property type="evidence" value="ECO:0007669"/>
    <property type="project" value="UniProtKB-KW"/>
</dbReference>
<protein>
    <recommendedName>
        <fullName evidence="3">histidine kinase</fullName>
        <ecNumber evidence="3">2.7.13.3</ecNumber>
    </recommendedName>
</protein>
<keyword evidence="6 13" id="KW-0812">Transmembrane</keyword>
<evidence type="ECO:0000256" key="6">
    <source>
        <dbReference type="ARBA" id="ARBA00022692"/>
    </source>
</evidence>
<dbReference type="InterPro" id="IPR005467">
    <property type="entry name" value="His_kinase_dom"/>
</dbReference>
<proteinExistence type="predicted"/>
<evidence type="ECO:0000256" key="2">
    <source>
        <dbReference type="ARBA" id="ARBA00004141"/>
    </source>
</evidence>
<dbReference type="InterPro" id="IPR004358">
    <property type="entry name" value="Sig_transdc_His_kin-like_C"/>
</dbReference>
<keyword evidence="5" id="KW-0808">Transferase</keyword>
<comment type="subcellular location">
    <subcellularLocation>
        <location evidence="2">Membrane</location>
        <topology evidence="2">Multi-pass membrane protein</topology>
    </subcellularLocation>
</comment>
<dbReference type="EMBL" id="SNXW01000003">
    <property type="protein sequence ID" value="TDP84590.1"/>
    <property type="molecule type" value="Genomic_DNA"/>
</dbReference>
<keyword evidence="8" id="KW-0418">Kinase</keyword>
<dbReference type="PANTHER" id="PTHR45436">
    <property type="entry name" value="SENSOR HISTIDINE KINASE YKOH"/>
    <property type="match status" value="1"/>
</dbReference>
<evidence type="ECO:0000256" key="5">
    <source>
        <dbReference type="ARBA" id="ARBA00022679"/>
    </source>
</evidence>
<evidence type="ECO:0000313" key="15">
    <source>
        <dbReference type="EMBL" id="TDP84590.1"/>
    </source>
</evidence>
<dbReference type="InterPro" id="IPR050428">
    <property type="entry name" value="TCS_sensor_his_kinase"/>
</dbReference>